<protein>
    <recommendedName>
        <fullName evidence="2">Clustered mitochondria protein N-terminal domain-containing protein</fullName>
    </recommendedName>
</protein>
<proteinExistence type="predicted"/>
<dbReference type="PANTHER" id="PTHR12601">
    <property type="entry name" value="EUKARYOTIC TRANSLATION INITIATION FACTOR 3 SUBUNIT EIF-3"/>
    <property type="match status" value="1"/>
</dbReference>
<feature type="compositionally biased region" description="Polar residues" evidence="1">
    <location>
        <begin position="147"/>
        <end position="162"/>
    </location>
</feature>
<feature type="domain" description="Clustered mitochondria protein N-terminal" evidence="2">
    <location>
        <begin position="49"/>
        <end position="120"/>
    </location>
</feature>
<evidence type="ECO:0000313" key="4">
    <source>
        <dbReference type="Proteomes" id="UP000467840"/>
    </source>
</evidence>
<evidence type="ECO:0000256" key="1">
    <source>
        <dbReference type="SAM" id="MobiDB-lite"/>
    </source>
</evidence>
<evidence type="ECO:0000313" key="3">
    <source>
        <dbReference type="EMBL" id="KAF2301376.1"/>
    </source>
</evidence>
<dbReference type="InterPro" id="IPR028275">
    <property type="entry name" value="CLU_N"/>
</dbReference>
<evidence type="ECO:0000259" key="2">
    <source>
        <dbReference type="Pfam" id="PF15044"/>
    </source>
</evidence>
<dbReference type="PANTHER" id="PTHR12601:SF45">
    <property type="entry name" value="PROTEIN REDUCED CHLOROPLAST COVERAGE 3"/>
    <property type="match status" value="1"/>
</dbReference>
<dbReference type="GO" id="GO:0005737">
    <property type="term" value="C:cytoplasm"/>
    <property type="evidence" value="ECO:0007669"/>
    <property type="project" value="TreeGrafter"/>
</dbReference>
<comment type="caution">
    <text evidence="3">The sequence shown here is derived from an EMBL/GenBank/DDBJ whole genome shotgun (WGS) entry which is preliminary data.</text>
</comment>
<reference evidence="3 4" key="1">
    <citation type="journal article" date="2020" name="Mol. Plant">
        <title>The Chromosome-Based Rubber Tree Genome Provides New Insights into Spurge Genome Evolution and Rubber Biosynthesis.</title>
        <authorList>
            <person name="Liu J."/>
            <person name="Shi C."/>
            <person name="Shi C.C."/>
            <person name="Li W."/>
            <person name="Zhang Q.J."/>
            <person name="Zhang Y."/>
            <person name="Li K."/>
            <person name="Lu H.F."/>
            <person name="Shi C."/>
            <person name="Zhu S.T."/>
            <person name="Xiao Z.Y."/>
            <person name="Nan H."/>
            <person name="Yue Y."/>
            <person name="Zhu X.G."/>
            <person name="Wu Y."/>
            <person name="Hong X.N."/>
            <person name="Fan G.Y."/>
            <person name="Tong Y."/>
            <person name="Zhang D."/>
            <person name="Mao C.L."/>
            <person name="Liu Y.L."/>
            <person name="Hao S.J."/>
            <person name="Liu W.Q."/>
            <person name="Lv M.Q."/>
            <person name="Zhang H.B."/>
            <person name="Liu Y."/>
            <person name="Hu-Tang G.R."/>
            <person name="Wang J.P."/>
            <person name="Wang J.H."/>
            <person name="Sun Y.H."/>
            <person name="Ni S.B."/>
            <person name="Chen W.B."/>
            <person name="Zhang X.C."/>
            <person name="Jiao Y.N."/>
            <person name="Eichler E.E."/>
            <person name="Li G.H."/>
            <person name="Liu X."/>
            <person name="Gao L.Z."/>
        </authorList>
    </citation>
    <scope>NUCLEOTIDE SEQUENCE [LARGE SCALE GENOMIC DNA]</scope>
    <source>
        <strain evidence="4">cv. GT1</strain>
        <tissue evidence="3">Leaf</tissue>
    </source>
</reference>
<organism evidence="3 4">
    <name type="scientific">Hevea brasiliensis</name>
    <name type="common">Para rubber tree</name>
    <name type="synonym">Siphonia brasiliensis</name>
    <dbReference type="NCBI Taxonomy" id="3981"/>
    <lineage>
        <taxon>Eukaryota</taxon>
        <taxon>Viridiplantae</taxon>
        <taxon>Streptophyta</taxon>
        <taxon>Embryophyta</taxon>
        <taxon>Tracheophyta</taxon>
        <taxon>Spermatophyta</taxon>
        <taxon>Magnoliopsida</taxon>
        <taxon>eudicotyledons</taxon>
        <taxon>Gunneridae</taxon>
        <taxon>Pentapetalae</taxon>
        <taxon>rosids</taxon>
        <taxon>fabids</taxon>
        <taxon>Malpighiales</taxon>
        <taxon>Euphorbiaceae</taxon>
        <taxon>Crotonoideae</taxon>
        <taxon>Micrandreae</taxon>
        <taxon>Hevea</taxon>
    </lineage>
</organism>
<feature type="region of interest" description="Disordered" evidence="1">
    <location>
        <begin position="128"/>
        <end position="171"/>
    </location>
</feature>
<dbReference type="InterPro" id="IPR023231">
    <property type="entry name" value="GSKIP_dom_sf"/>
</dbReference>
<feature type="region of interest" description="Disordered" evidence="1">
    <location>
        <begin position="266"/>
        <end position="290"/>
    </location>
</feature>
<dbReference type="AlphaFoldDB" id="A0A6A6LMS6"/>
<gene>
    <name evidence="3" type="ORF">GH714_023396</name>
</gene>
<sequence length="314" mass="34791">MAPRPGRGKSNKAKAEKKKKEEKVVAPSLLDIIVITPYDTQVVLKGISTDRILDVKKLLAVKVETCHLTNYSLSHEVKGQRLNDRVEIATLKPCLLKMVEEDYAEEAQAVAHVRRLLDIVACTTRFNKSKRSSPSTPPSESKFKKANPSSIGNGLHTSSSPSDLRRCNSKDEEQRRQGDYFEFQVKICNGKLIHVVASAKGFCTVGKQFSQSHSLVDLLQNLSRAFANAYGSLMKAFVEHNKFGNLPYGFRANTWLVPPPVAESPSNFPSLPAEDESWGGNGGGQGRNDEYDLRPWATDFAILASLPCKTEDER</sequence>
<dbReference type="Pfam" id="PF15044">
    <property type="entry name" value="CLU_N"/>
    <property type="match status" value="1"/>
</dbReference>
<name>A0A6A6LMS6_HEVBR</name>
<accession>A0A6A6LMS6</accession>
<dbReference type="Proteomes" id="UP000467840">
    <property type="component" value="Chromosome 4"/>
</dbReference>
<keyword evidence="4" id="KW-1185">Reference proteome</keyword>
<dbReference type="InterPro" id="IPR027523">
    <property type="entry name" value="CLU_prot"/>
</dbReference>
<dbReference type="EMBL" id="JAAGAX010000010">
    <property type="protein sequence ID" value="KAF2301376.1"/>
    <property type="molecule type" value="Genomic_DNA"/>
</dbReference>
<dbReference type="SUPFAM" id="SSF103107">
    <property type="entry name" value="Hypothetical protein c14orf129, hspc210"/>
    <property type="match status" value="1"/>
</dbReference>